<organism evidence="5 6">
    <name type="scientific">Papiliotrema laurentii</name>
    <name type="common">Cryptococcus laurentii</name>
    <dbReference type="NCBI Taxonomy" id="5418"/>
    <lineage>
        <taxon>Eukaryota</taxon>
        <taxon>Fungi</taxon>
        <taxon>Dikarya</taxon>
        <taxon>Basidiomycota</taxon>
        <taxon>Agaricomycotina</taxon>
        <taxon>Tremellomycetes</taxon>
        <taxon>Tremellales</taxon>
        <taxon>Rhynchogastremaceae</taxon>
        <taxon>Papiliotrema</taxon>
    </lineage>
</organism>
<evidence type="ECO:0000313" key="6">
    <source>
        <dbReference type="Proteomes" id="UP001182556"/>
    </source>
</evidence>
<evidence type="ECO:0000256" key="1">
    <source>
        <dbReference type="ARBA" id="ARBA00004370"/>
    </source>
</evidence>
<dbReference type="PANTHER" id="PTHR35371">
    <property type="entry name" value="INNER MEMBRANE PROTEIN"/>
    <property type="match status" value="1"/>
</dbReference>
<evidence type="ECO:0000256" key="4">
    <source>
        <dbReference type="ARBA" id="ARBA00023136"/>
    </source>
</evidence>
<dbReference type="InterPro" id="IPR001129">
    <property type="entry name" value="Membr-assoc_MAPEG"/>
</dbReference>
<keyword evidence="6" id="KW-1185">Reference proteome</keyword>
<keyword evidence="2" id="KW-0812">Transmembrane</keyword>
<keyword evidence="4" id="KW-0472">Membrane</keyword>
<dbReference type="Gene3D" id="1.20.120.550">
    <property type="entry name" value="Membrane associated eicosanoid/glutathione metabolism-like domain"/>
    <property type="match status" value="1"/>
</dbReference>
<sequence length="145" mass="16671">MTNLSYYLLPLIWFQAPYASVRGPLIRLRLDDNTNPRLCLDRLEKSGKYSPRLIAKLRRRESCEKNVWEGMPMILAAIVAGNAVGLSERFMNTVSIGYFVLRCAYIWSYINIETKPASFIRSVLWWGCNFCSFTTFVKAGMALNK</sequence>
<dbReference type="EMBL" id="JAODAN010000004">
    <property type="protein sequence ID" value="KAK1924676.1"/>
    <property type="molecule type" value="Genomic_DNA"/>
</dbReference>
<evidence type="ECO:0000313" key="5">
    <source>
        <dbReference type="EMBL" id="KAK1924676.1"/>
    </source>
</evidence>
<protein>
    <submittedName>
        <fullName evidence="5">Uncharacterized protein</fullName>
    </submittedName>
</protein>
<comment type="subcellular location">
    <subcellularLocation>
        <location evidence="1">Membrane</location>
    </subcellularLocation>
</comment>
<dbReference type="GO" id="GO:0016020">
    <property type="term" value="C:membrane"/>
    <property type="evidence" value="ECO:0007669"/>
    <property type="project" value="UniProtKB-SubCell"/>
</dbReference>
<keyword evidence="3" id="KW-1133">Transmembrane helix</keyword>
<dbReference type="SUPFAM" id="SSF161084">
    <property type="entry name" value="MAPEG domain-like"/>
    <property type="match status" value="1"/>
</dbReference>
<reference evidence="5" key="1">
    <citation type="submission" date="2023-02" db="EMBL/GenBank/DDBJ databases">
        <title>Identification and recombinant expression of a fungal hydrolase from Papiliotrema laurentii that hydrolyzes apple cutin and clears colloidal polyester polyurethane.</title>
        <authorList>
            <consortium name="DOE Joint Genome Institute"/>
            <person name="Roman V.A."/>
            <person name="Bojanowski C."/>
            <person name="Crable B.R."/>
            <person name="Wagner D.N."/>
            <person name="Hung C.S."/>
            <person name="Nadeau L.J."/>
            <person name="Schratz L."/>
            <person name="Haridas S."/>
            <person name="Pangilinan J."/>
            <person name="Lipzen A."/>
            <person name="Na H."/>
            <person name="Yan M."/>
            <person name="Ng V."/>
            <person name="Grigoriev I.V."/>
            <person name="Spatafora J.W."/>
            <person name="Barlow D."/>
            <person name="Biffinger J."/>
            <person name="Kelley-Loughnane N."/>
            <person name="Varaljay V.A."/>
            <person name="Crookes-Goodson W.J."/>
        </authorList>
    </citation>
    <scope>NUCLEOTIDE SEQUENCE</scope>
    <source>
        <strain evidence="5">5307AH</strain>
    </source>
</reference>
<gene>
    <name evidence="5" type="ORF">DB88DRAFT_509749</name>
</gene>
<evidence type="ECO:0000256" key="2">
    <source>
        <dbReference type="ARBA" id="ARBA00022692"/>
    </source>
</evidence>
<accession>A0AAD9FR37</accession>
<dbReference type="Pfam" id="PF01124">
    <property type="entry name" value="MAPEG"/>
    <property type="match status" value="1"/>
</dbReference>
<dbReference type="Proteomes" id="UP001182556">
    <property type="component" value="Unassembled WGS sequence"/>
</dbReference>
<name>A0AAD9FR37_PAPLA</name>
<dbReference type="PANTHER" id="PTHR35371:SF1">
    <property type="entry name" value="BLR7753 PROTEIN"/>
    <property type="match status" value="1"/>
</dbReference>
<dbReference type="AlphaFoldDB" id="A0AAD9FR37"/>
<dbReference type="InterPro" id="IPR023352">
    <property type="entry name" value="MAPEG-like_dom_sf"/>
</dbReference>
<comment type="caution">
    <text evidence="5">The sequence shown here is derived from an EMBL/GenBank/DDBJ whole genome shotgun (WGS) entry which is preliminary data.</text>
</comment>
<evidence type="ECO:0000256" key="3">
    <source>
        <dbReference type="ARBA" id="ARBA00022989"/>
    </source>
</evidence>
<proteinExistence type="predicted"/>